<reference evidence="10 11" key="1">
    <citation type="submission" date="2016-11" db="EMBL/GenBank/DDBJ databases">
        <authorList>
            <person name="Jaros S."/>
            <person name="Januszkiewicz K."/>
            <person name="Wedrychowicz H."/>
        </authorList>
    </citation>
    <scope>NUCLEOTIDE SEQUENCE [LARGE SCALE GENOMIC DNA]</scope>
    <source>
        <strain evidence="10 11">DSM 27406</strain>
    </source>
</reference>
<dbReference type="RefSeq" id="WP_073084378.1">
    <property type="nucleotide sequence ID" value="NZ_FRBL01000007.1"/>
</dbReference>
<evidence type="ECO:0000256" key="2">
    <source>
        <dbReference type="ARBA" id="ARBA00022723"/>
    </source>
</evidence>
<evidence type="ECO:0000259" key="9">
    <source>
        <dbReference type="Pfam" id="PF01979"/>
    </source>
</evidence>
<keyword evidence="3 5" id="KW-0378">Hydrolase</keyword>
<dbReference type="STRING" id="1419482.SAMN05444266_107316"/>
<keyword evidence="4 5" id="KW-0119">Carbohydrate metabolism</keyword>
<name>A0A1M7HQ05_9BACT</name>
<dbReference type="InterPro" id="IPR006680">
    <property type="entry name" value="Amidohydro-rel"/>
</dbReference>
<feature type="binding site" evidence="7">
    <location>
        <position position="250"/>
    </location>
    <ligand>
        <name>substrate</name>
    </ligand>
</feature>
<dbReference type="InterPro" id="IPR032466">
    <property type="entry name" value="Metal_Hydrolase"/>
</dbReference>
<keyword evidence="11" id="KW-1185">Reference proteome</keyword>
<evidence type="ECO:0000256" key="8">
    <source>
        <dbReference type="PIRSR" id="PIRSR038994-3"/>
    </source>
</evidence>
<dbReference type="SUPFAM" id="SSF51556">
    <property type="entry name" value="Metallo-dependent hydrolases"/>
    <property type="match status" value="1"/>
</dbReference>
<dbReference type="Pfam" id="PF01979">
    <property type="entry name" value="Amidohydro_1"/>
    <property type="match status" value="1"/>
</dbReference>
<keyword evidence="2 8" id="KW-0479">Metal-binding</keyword>
<dbReference type="EMBL" id="FRBL01000007">
    <property type="protein sequence ID" value="SHM30207.1"/>
    <property type="molecule type" value="Genomic_DNA"/>
</dbReference>
<comment type="cofactor">
    <cofactor evidence="8">
        <name>a divalent metal cation</name>
        <dbReference type="ChEBI" id="CHEBI:60240"/>
    </cofactor>
    <text evidence="8">Binds 1 divalent metal cation per subunit.</text>
</comment>
<dbReference type="GO" id="GO:0008448">
    <property type="term" value="F:N-acetylglucosamine-6-phosphate deacetylase activity"/>
    <property type="evidence" value="ECO:0007669"/>
    <property type="project" value="InterPro"/>
</dbReference>
<evidence type="ECO:0000256" key="5">
    <source>
        <dbReference type="PIRNR" id="PIRNR038994"/>
    </source>
</evidence>
<dbReference type="Gene3D" id="2.30.40.10">
    <property type="entry name" value="Urease, subunit C, domain 1"/>
    <property type="match status" value="1"/>
</dbReference>
<feature type="binding site" evidence="7">
    <location>
        <position position="226"/>
    </location>
    <ligand>
        <name>substrate</name>
    </ligand>
</feature>
<evidence type="ECO:0000256" key="6">
    <source>
        <dbReference type="PIRSR" id="PIRSR038994-1"/>
    </source>
</evidence>
<dbReference type="Proteomes" id="UP000184420">
    <property type="component" value="Unassembled WGS sequence"/>
</dbReference>
<dbReference type="NCBIfam" id="TIGR00221">
    <property type="entry name" value="nagA"/>
    <property type="match status" value="1"/>
</dbReference>
<accession>A0A1M7HQ05</accession>
<dbReference type="Gene3D" id="3.20.20.140">
    <property type="entry name" value="Metal-dependent hydrolases"/>
    <property type="match status" value="1"/>
</dbReference>
<organism evidence="10 11">
    <name type="scientific">Chitinophaga jiangningensis</name>
    <dbReference type="NCBI Taxonomy" id="1419482"/>
    <lineage>
        <taxon>Bacteria</taxon>
        <taxon>Pseudomonadati</taxon>
        <taxon>Bacteroidota</taxon>
        <taxon>Chitinophagia</taxon>
        <taxon>Chitinophagales</taxon>
        <taxon>Chitinophagaceae</taxon>
        <taxon>Chitinophaga</taxon>
    </lineage>
</organism>
<evidence type="ECO:0000256" key="7">
    <source>
        <dbReference type="PIRSR" id="PIRSR038994-2"/>
    </source>
</evidence>
<dbReference type="OrthoDB" id="9776488at2"/>
<evidence type="ECO:0000256" key="1">
    <source>
        <dbReference type="ARBA" id="ARBA00010716"/>
    </source>
</evidence>
<feature type="binding site" evidence="7">
    <location>
        <begin position="218"/>
        <end position="219"/>
    </location>
    <ligand>
        <name>substrate</name>
    </ligand>
</feature>
<protein>
    <submittedName>
        <fullName evidence="10">N-acetylglucosamine 6-phosphate deacetylase</fullName>
    </submittedName>
</protein>
<evidence type="ECO:0000256" key="3">
    <source>
        <dbReference type="ARBA" id="ARBA00022801"/>
    </source>
</evidence>
<feature type="binding site" evidence="8">
    <location>
        <position position="215"/>
    </location>
    <ligand>
        <name>Zn(2+)</name>
        <dbReference type="ChEBI" id="CHEBI:29105"/>
    </ligand>
</feature>
<feature type="binding site" evidence="7">
    <location>
        <position position="140"/>
    </location>
    <ligand>
        <name>substrate</name>
    </ligand>
</feature>
<gene>
    <name evidence="10" type="ORF">SAMN05444266_107316</name>
</gene>
<dbReference type="PIRSF" id="PIRSF038994">
    <property type="entry name" value="NagA"/>
    <property type="match status" value="1"/>
</dbReference>
<proteinExistence type="inferred from homology"/>
<feature type="binding site" evidence="8">
    <location>
        <position position="194"/>
    </location>
    <ligand>
        <name>Zn(2+)</name>
        <dbReference type="ChEBI" id="CHEBI:29105"/>
    </ligand>
</feature>
<dbReference type="Pfam" id="PF22643">
    <property type="entry name" value="NagA_N"/>
    <property type="match status" value="1"/>
</dbReference>
<evidence type="ECO:0000256" key="4">
    <source>
        <dbReference type="ARBA" id="ARBA00023277"/>
    </source>
</evidence>
<dbReference type="InterPro" id="IPR011059">
    <property type="entry name" value="Metal-dep_hydrolase_composite"/>
</dbReference>
<comment type="similarity">
    <text evidence="1 5">Belongs to the metallo-dependent hydrolases superfamily. NagA family.</text>
</comment>
<dbReference type="PANTHER" id="PTHR11113:SF14">
    <property type="entry name" value="N-ACETYLGLUCOSAMINE-6-PHOSPHATE DEACETYLASE"/>
    <property type="match status" value="1"/>
</dbReference>
<evidence type="ECO:0000313" key="10">
    <source>
        <dbReference type="EMBL" id="SHM30207.1"/>
    </source>
</evidence>
<dbReference type="SUPFAM" id="SSF51338">
    <property type="entry name" value="Composite domain of metallo-dependent hydrolases"/>
    <property type="match status" value="1"/>
</dbReference>
<dbReference type="AlphaFoldDB" id="A0A1M7HQ05"/>
<dbReference type="GO" id="GO:0046872">
    <property type="term" value="F:metal ion binding"/>
    <property type="evidence" value="ECO:0007669"/>
    <property type="project" value="UniProtKB-KW"/>
</dbReference>
<feature type="binding site" evidence="7">
    <location>
        <begin position="298"/>
        <end position="300"/>
    </location>
    <ligand>
        <name>substrate</name>
    </ligand>
</feature>
<feature type="binding site" evidence="8">
    <location>
        <position position="129"/>
    </location>
    <ligand>
        <name>Zn(2+)</name>
        <dbReference type="ChEBI" id="CHEBI:29105"/>
    </ligand>
</feature>
<evidence type="ECO:0000313" key="11">
    <source>
        <dbReference type="Proteomes" id="UP000184420"/>
    </source>
</evidence>
<feature type="domain" description="Amidohydrolase-related" evidence="9">
    <location>
        <begin position="111"/>
        <end position="355"/>
    </location>
</feature>
<feature type="active site" description="Proton donor/acceptor" evidence="6">
    <location>
        <position position="272"/>
    </location>
</feature>
<sequence length="365" mass="39556">MPTSYVNATIFTGEEVLKNHAVSTDNGLITSITPTEDIPEGHDIIDLEGAYLAPALIDLQIYGGNGEVFSMYPSVASLTGTYEYSKAGGAAYIMPTVATISPEIMLEAMKAVRAYWQEGRKGVLGLHLEGPFINPVKKGAHLTEYIKQPSQEDIDWILENGSDVVKIITLAPECCDPALVKQLQEAGIIVYAGHSNATYAQAYTAFENGIRHATHLFNAMSPLESRAPGLVGAIYDHPEVYASIVADGVHVDFASVRISKKIMGRRLYLITDAVEENKEGDYIYLKEKDRFVSATGVLSGSRLTMLQAARNLANNDVCSLREAIRMASLYPAEAIGMANKIGRIAPGCEASFLVIPENGQTTVYC</sequence>
<dbReference type="GO" id="GO:0006046">
    <property type="term" value="P:N-acetylglucosamine catabolic process"/>
    <property type="evidence" value="ECO:0007669"/>
    <property type="project" value="TreeGrafter"/>
</dbReference>
<dbReference type="InterPro" id="IPR003764">
    <property type="entry name" value="GlcNAc_6-P_deAcase"/>
</dbReference>
<dbReference type="PANTHER" id="PTHR11113">
    <property type="entry name" value="N-ACETYLGLUCOSAMINE-6-PHOSPHATE DEACETYLASE"/>
    <property type="match status" value="1"/>
</dbReference>